<evidence type="ECO:0000256" key="6">
    <source>
        <dbReference type="SAM" id="Phobius"/>
    </source>
</evidence>
<evidence type="ECO:0000256" key="4">
    <source>
        <dbReference type="ARBA" id="ARBA00022989"/>
    </source>
</evidence>
<keyword evidence="4 6" id="KW-1133">Transmembrane helix</keyword>
<keyword evidence="3 6" id="KW-0812">Transmembrane</keyword>
<evidence type="ECO:0000256" key="3">
    <source>
        <dbReference type="ARBA" id="ARBA00022692"/>
    </source>
</evidence>
<comment type="caution">
    <text evidence="8">The sequence shown here is derived from an EMBL/GenBank/DDBJ whole genome shotgun (WGS) entry which is preliminary data.</text>
</comment>
<dbReference type="PANTHER" id="PTHR47371">
    <property type="entry name" value="LIPOTEICHOIC ACID SYNTHASE"/>
    <property type="match status" value="1"/>
</dbReference>
<dbReference type="CDD" id="cd16015">
    <property type="entry name" value="LTA_synthase"/>
    <property type="match status" value="1"/>
</dbReference>
<evidence type="ECO:0000313" key="9">
    <source>
        <dbReference type="Proteomes" id="UP001580928"/>
    </source>
</evidence>
<keyword evidence="2" id="KW-1003">Cell membrane</keyword>
<dbReference type="EMBL" id="JBBVGT010000002">
    <property type="protein sequence ID" value="MFB5946024.1"/>
    <property type="molecule type" value="Genomic_DNA"/>
</dbReference>
<evidence type="ECO:0000259" key="7">
    <source>
        <dbReference type="Pfam" id="PF00884"/>
    </source>
</evidence>
<protein>
    <submittedName>
        <fullName evidence="8">LTA synthase family protein</fullName>
    </submittedName>
</protein>
<reference evidence="8 9" key="1">
    <citation type="submission" date="2024-04" db="EMBL/GenBank/DDBJ databases">
        <title>Albibacterium profundi sp. nov., isolated from sediment of the Challenger Deep of Mariana Trench.</title>
        <authorList>
            <person name="Wang Y."/>
        </authorList>
    </citation>
    <scope>NUCLEOTIDE SEQUENCE [LARGE SCALE GENOMIC DNA]</scope>
    <source>
        <strain evidence="8 9">RHL897</strain>
    </source>
</reference>
<keyword evidence="9" id="KW-1185">Reference proteome</keyword>
<dbReference type="InterPro" id="IPR017850">
    <property type="entry name" value="Alkaline_phosphatase_core_sf"/>
</dbReference>
<feature type="transmembrane region" description="Helical" evidence="6">
    <location>
        <begin position="122"/>
        <end position="140"/>
    </location>
</feature>
<comment type="subcellular location">
    <subcellularLocation>
        <location evidence="1">Cell membrane</location>
        <topology evidence="1">Multi-pass membrane protein</topology>
    </subcellularLocation>
</comment>
<dbReference type="InterPro" id="IPR012160">
    <property type="entry name" value="LtaS-like"/>
</dbReference>
<dbReference type="Gene3D" id="3.40.720.10">
    <property type="entry name" value="Alkaline Phosphatase, subunit A"/>
    <property type="match status" value="1"/>
</dbReference>
<proteinExistence type="predicted"/>
<feature type="transmembrane region" description="Helical" evidence="6">
    <location>
        <begin position="38"/>
        <end position="58"/>
    </location>
</feature>
<feature type="transmembrane region" description="Helical" evidence="6">
    <location>
        <begin position="70"/>
        <end position="90"/>
    </location>
</feature>
<keyword evidence="5 6" id="KW-0472">Membrane</keyword>
<dbReference type="PIRSF" id="PIRSF005091">
    <property type="entry name" value="Mmb_sulf_HI1246"/>
    <property type="match status" value="1"/>
</dbReference>
<organism evidence="8 9">
    <name type="scientific">Albibacterium profundi</name>
    <dbReference type="NCBI Taxonomy" id="3134906"/>
    <lineage>
        <taxon>Bacteria</taxon>
        <taxon>Pseudomonadati</taxon>
        <taxon>Bacteroidota</taxon>
        <taxon>Sphingobacteriia</taxon>
        <taxon>Sphingobacteriales</taxon>
        <taxon>Sphingobacteriaceae</taxon>
        <taxon>Albibacterium</taxon>
    </lineage>
</organism>
<feature type="transmembrane region" description="Helical" evidence="6">
    <location>
        <begin position="156"/>
        <end position="178"/>
    </location>
</feature>
<gene>
    <name evidence="8" type="ORF">WKR92_09275</name>
</gene>
<dbReference type="Proteomes" id="UP001580928">
    <property type="component" value="Unassembled WGS sequence"/>
</dbReference>
<evidence type="ECO:0000313" key="8">
    <source>
        <dbReference type="EMBL" id="MFB5946024.1"/>
    </source>
</evidence>
<dbReference type="PANTHER" id="PTHR47371:SF3">
    <property type="entry name" value="PHOSPHOGLYCEROL TRANSFERASE I"/>
    <property type="match status" value="1"/>
</dbReference>
<evidence type="ECO:0000256" key="1">
    <source>
        <dbReference type="ARBA" id="ARBA00004651"/>
    </source>
</evidence>
<accession>A0ABV5CEY4</accession>
<evidence type="ECO:0000256" key="5">
    <source>
        <dbReference type="ARBA" id="ARBA00023136"/>
    </source>
</evidence>
<sequence>MIYAVLRLGFYWVNLSLFPDIDAPSLLTMMLGGVKFDVAALIYLNSLFILMQAIPFKFRYNTRYQRVSKWVFITTNTIGIALNLVDFAYYKFTLKRTTGTVFNQFSNEDNKFTLFTDFLVDYWYLLITLIGLALLLNLLYTRIQVLAPKSFNTTRYLVHGGALILIVLFCIIGVRGGWRHSTRPITLNNAGDYVDRPEQMYIVLNTPFSIIRTLDAVDLKPKDYYSEDELSDIYSPIHQPDTVGAFKPLNVVLLIIESLGKEHIGVLNKDLDNGNYKGYTPFLDSLIGEGYTFTRTFANGRKSIDALPAIISGIPSISEPYVLSIYSGNKTNSLPSLLGKKGYETAFFHGAPNGSMGFSAYAKLAGFQHYFGKDEYNNNADFDGIWGIWDEPFLQYVANTTNTLKEPFFTTFFSLSSHHPFKVPEKYEGEFPEGNLPVQKVIGYTDQALRKFFDTAKKQPWYENTLFVLCADHATVSYYPEYQTTLGGYSIPIVFYYPGGELQGASDNIVQQIDIMPTVLNYLNYDEPYFAFGFDAFSENSSNFMVNNNGSSYLFVQGNYLLIGDIDRSIGLYNISNDPMLKENKVGASLQVQDSLEKHLKAFIQQYNNRMINNELVVK</sequence>
<dbReference type="InterPro" id="IPR000917">
    <property type="entry name" value="Sulfatase_N"/>
</dbReference>
<dbReference type="InterPro" id="IPR050448">
    <property type="entry name" value="OpgB/LTA_synthase_biosynth"/>
</dbReference>
<dbReference type="SUPFAM" id="SSF53649">
    <property type="entry name" value="Alkaline phosphatase-like"/>
    <property type="match status" value="1"/>
</dbReference>
<dbReference type="Pfam" id="PF00884">
    <property type="entry name" value="Sulfatase"/>
    <property type="match status" value="1"/>
</dbReference>
<name>A0ABV5CEY4_9SPHI</name>
<dbReference type="RefSeq" id="WP_375557553.1">
    <property type="nucleotide sequence ID" value="NZ_JBBVGT010000002.1"/>
</dbReference>
<evidence type="ECO:0000256" key="2">
    <source>
        <dbReference type="ARBA" id="ARBA00022475"/>
    </source>
</evidence>
<feature type="domain" description="Sulfatase N-terminal" evidence="7">
    <location>
        <begin position="250"/>
        <end position="524"/>
    </location>
</feature>